<dbReference type="NCBIfam" id="TIGR01007">
    <property type="entry name" value="eps_fam"/>
    <property type="match status" value="1"/>
</dbReference>
<feature type="domain" description="Tyrosine-protein kinase G-rich" evidence="18">
    <location>
        <begin position="389"/>
        <end position="467"/>
    </location>
</feature>
<keyword evidence="6 15" id="KW-0812">Transmembrane</keyword>
<dbReference type="CDD" id="cd05387">
    <property type="entry name" value="BY-kinase"/>
    <property type="match status" value="1"/>
</dbReference>
<dbReference type="EMBL" id="FCON02000105">
    <property type="protein sequence ID" value="SAL81546.1"/>
    <property type="molecule type" value="Genomic_DNA"/>
</dbReference>
<feature type="transmembrane region" description="Helical" evidence="15">
    <location>
        <begin position="36"/>
        <end position="53"/>
    </location>
</feature>
<keyword evidence="8" id="KW-0418">Kinase</keyword>
<evidence type="ECO:0000313" key="20">
    <source>
        <dbReference type="Proteomes" id="UP000054770"/>
    </source>
</evidence>
<evidence type="ECO:0000256" key="13">
    <source>
        <dbReference type="ARBA" id="ARBA00053015"/>
    </source>
</evidence>
<dbReference type="PANTHER" id="PTHR32309">
    <property type="entry name" value="TYROSINE-PROTEIN KINASE"/>
    <property type="match status" value="1"/>
</dbReference>
<dbReference type="GO" id="GO:0005524">
    <property type="term" value="F:ATP binding"/>
    <property type="evidence" value="ECO:0007669"/>
    <property type="project" value="UniProtKB-KW"/>
</dbReference>
<evidence type="ECO:0000256" key="11">
    <source>
        <dbReference type="ARBA" id="ARBA00023136"/>
    </source>
</evidence>
<sequence>MNLFRFSNAPSATATDQGQLSARGVLSLMRDHAWEIARIAGLVFALAVVYLYVASPLYSADVLVRVDAPEPNALGIALQNQDNAPPSAPSATAEMQVMQSRSVIQPVLERFRFDISATPVMVPLLGKIASKFANPGELSEPWLGLKTFAWGGEEIKIAALEVPRELEGERMQLVALGSNSYELQGPSGEHLLSGTVGKTESSYGVSMKVEQLVARPGTRFKVIRWNTLDAIAQFLAAVKVKAKEQDTGIVSITYNNEDPALAAEIANALAQQYIASAVSARQRDDTNTLAFINSELPRLRADLKQSEEALNKFRMSSQSLQPTAESQAYLQGGIDFQRQISTLQLQRTQLLRTYQPDSQWVRNVDSQIAQLASAKSTFDARFGNMPTSERMSVELARDARVSESIYLGMVNKAEQLSVRRASTTGGVNVVDYALRPHRPIKPNSLLVLSGGAGIGLVAGVFFVFIRRHVMMGVTDPHFVERVTSVPVFGEVLFSPQQARLDQEISAATRRPTTARNGRTSGAAPVRPLPSIAAAGGGSSPNAASVPRLGFSATRVLAARFPQDVTVEALRVVRTMLNRGLTHVSNNIVMFTGPTPSAGKSFVAANIAVLQAETGSRVLLIDADMRRGRLAYFFGQYNRGGLSDVLAGDTDPSELIRNVGIHGLSFMSCGSYPDNPAELLMKRRFKDMLQRMGQEYDLVIVDTPPFLAVTDAAIVAGEAGATILVLRSGMQSEYEITETVKKLERSEANLVGAIFNAIPLRRSNRNYGYATGYATLDLIEGSD</sequence>
<evidence type="ECO:0000259" key="16">
    <source>
        <dbReference type="Pfam" id="PF02706"/>
    </source>
</evidence>
<keyword evidence="4" id="KW-0997">Cell inner membrane</keyword>
<evidence type="ECO:0000256" key="5">
    <source>
        <dbReference type="ARBA" id="ARBA00022679"/>
    </source>
</evidence>
<dbReference type="SUPFAM" id="SSF52540">
    <property type="entry name" value="P-loop containing nucleoside triphosphate hydrolases"/>
    <property type="match status" value="1"/>
</dbReference>
<evidence type="ECO:0000256" key="7">
    <source>
        <dbReference type="ARBA" id="ARBA00022741"/>
    </source>
</evidence>
<dbReference type="GO" id="GO:0005886">
    <property type="term" value="C:plasma membrane"/>
    <property type="evidence" value="ECO:0007669"/>
    <property type="project" value="UniProtKB-SubCell"/>
</dbReference>
<dbReference type="AlphaFoldDB" id="A0A158KK93"/>
<dbReference type="RefSeq" id="WP_374729625.1">
    <property type="nucleotide sequence ID" value="NZ_FCON02000105.1"/>
</dbReference>
<feature type="transmembrane region" description="Helical" evidence="15">
    <location>
        <begin position="445"/>
        <end position="465"/>
    </location>
</feature>
<dbReference type="PANTHER" id="PTHR32309:SF32">
    <property type="entry name" value="TYROSINE-PROTEIN KINASE ETK-RELATED"/>
    <property type="match status" value="1"/>
</dbReference>
<dbReference type="InterPro" id="IPR025669">
    <property type="entry name" value="AAA_dom"/>
</dbReference>
<keyword evidence="5" id="KW-0808">Transferase</keyword>
<dbReference type="InterPro" id="IPR003856">
    <property type="entry name" value="LPS_length_determ_N"/>
</dbReference>
<dbReference type="Pfam" id="PF13614">
    <property type="entry name" value="AAA_31"/>
    <property type="match status" value="1"/>
</dbReference>
<evidence type="ECO:0000313" key="19">
    <source>
        <dbReference type="EMBL" id="SAL81546.1"/>
    </source>
</evidence>
<comment type="caution">
    <text evidence="19">The sequence shown here is derived from an EMBL/GenBank/DDBJ whole genome shotgun (WGS) entry which is preliminary data.</text>
</comment>
<evidence type="ECO:0000256" key="3">
    <source>
        <dbReference type="ARBA" id="ARBA00022475"/>
    </source>
</evidence>
<keyword evidence="11 15" id="KW-0472">Membrane</keyword>
<keyword evidence="12" id="KW-0829">Tyrosine-protein kinase</keyword>
<evidence type="ECO:0000256" key="12">
    <source>
        <dbReference type="ARBA" id="ARBA00023137"/>
    </source>
</evidence>
<dbReference type="GO" id="GO:0004713">
    <property type="term" value="F:protein tyrosine kinase activity"/>
    <property type="evidence" value="ECO:0007669"/>
    <property type="project" value="UniProtKB-KW"/>
</dbReference>
<proteinExistence type="inferred from homology"/>
<keyword evidence="9" id="KW-0067">ATP-binding</keyword>
<comment type="subcellular location">
    <subcellularLocation>
        <location evidence="1">Cell inner membrane</location>
        <topology evidence="1">Multi-pass membrane protein</topology>
    </subcellularLocation>
</comment>
<feature type="compositionally biased region" description="Polar residues" evidence="14">
    <location>
        <begin position="510"/>
        <end position="519"/>
    </location>
</feature>
<feature type="domain" description="Polysaccharide chain length determinant N-terminal" evidence="16">
    <location>
        <begin position="26"/>
        <end position="108"/>
    </location>
</feature>
<dbReference type="InterPro" id="IPR032807">
    <property type="entry name" value="GNVR"/>
</dbReference>
<feature type="region of interest" description="Disordered" evidence="14">
    <location>
        <begin position="503"/>
        <end position="526"/>
    </location>
</feature>
<comment type="similarity">
    <text evidence="2">Belongs to the etk/wzc family.</text>
</comment>
<dbReference type="InterPro" id="IPR050445">
    <property type="entry name" value="Bact_polysacc_biosynth/exp"/>
</dbReference>
<gene>
    <name evidence="19" type="ORF">AWB68_06175</name>
</gene>
<evidence type="ECO:0000259" key="17">
    <source>
        <dbReference type="Pfam" id="PF13614"/>
    </source>
</evidence>
<evidence type="ECO:0000256" key="1">
    <source>
        <dbReference type="ARBA" id="ARBA00004429"/>
    </source>
</evidence>
<dbReference type="Pfam" id="PF02706">
    <property type="entry name" value="Wzz"/>
    <property type="match status" value="1"/>
</dbReference>
<reference evidence="19" key="1">
    <citation type="submission" date="2016-01" db="EMBL/GenBank/DDBJ databases">
        <authorList>
            <person name="Peeters C."/>
        </authorList>
    </citation>
    <scope>NUCLEOTIDE SEQUENCE [LARGE SCALE GENOMIC DNA]</scope>
    <source>
        <strain evidence="19">LMG 22940</strain>
    </source>
</reference>
<dbReference type="Pfam" id="PF13807">
    <property type="entry name" value="GNVR"/>
    <property type="match status" value="1"/>
</dbReference>
<evidence type="ECO:0000256" key="9">
    <source>
        <dbReference type="ARBA" id="ARBA00022840"/>
    </source>
</evidence>
<dbReference type="InterPro" id="IPR027417">
    <property type="entry name" value="P-loop_NTPase"/>
</dbReference>
<accession>A0A158KK93</accession>
<dbReference type="Pfam" id="PF23607">
    <property type="entry name" value="WZC_N"/>
    <property type="match status" value="1"/>
</dbReference>
<evidence type="ECO:0000256" key="2">
    <source>
        <dbReference type="ARBA" id="ARBA00008883"/>
    </source>
</evidence>
<dbReference type="Proteomes" id="UP000054770">
    <property type="component" value="Unassembled WGS sequence"/>
</dbReference>
<dbReference type="Gene3D" id="3.40.50.300">
    <property type="entry name" value="P-loop containing nucleotide triphosphate hydrolases"/>
    <property type="match status" value="1"/>
</dbReference>
<evidence type="ECO:0000259" key="18">
    <source>
        <dbReference type="Pfam" id="PF13807"/>
    </source>
</evidence>
<evidence type="ECO:0000256" key="15">
    <source>
        <dbReference type="SAM" id="Phobius"/>
    </source>
</evidence>
<dbReference type="InterPro" id="IPR005702">
    <property type="entry name" value="Wzc-like_C"/>
</dbReference>
<keyword evidence="10 15" id="KW-1133">Transmembrane helix</keyword>
<keyword evidence="20" id="KW-1185">Reference proteome</keyword>
<evidence type="ECO:0000256" key="4">
    <source>
        <dbReference type="ARBA" id="ARBA00022519"/>
    </source>
</evidence>
<comment type="catalytic activity">
    <reaction evidence="13">
        <text>L-tyrosyl-[protein] + ATP = O-phospho-L-tyrosyl-[protein] + ADP + H(+)</text>
        <dbReference type="Rhea" id="RHEA:10596"/>
        <dbReference type="Rhea" id="RHEA-COMP:10136"/>
        <dbReference type="Rhea" id="RHEA-COMP:20101"/>
        <dbReference type="ChEBI" id="CHEBI:15378"/>
        <dbReference type="ChEBI" id="CHEBI:30616"/>
        <dbReference type="ChEBI" id="CHEBI:46858"/>
        <dbReference type="ChEBI" id="CHEBI:61978"/>
        <dbReference type="ChEBI" id="CHEBI:456216"/>
    </reaction>
</comment>
<evidence type="ECO:0000256" key="6">
    <source>
        <dbReference type="ARBA" id="ARBA00022692"/>
    </source>
</evidence>
<name>A0A158KK93_9BURK</name>
<evidence type="ECO:0000256" key="14">
    <source>
        <dbReference type="SAM" id="MobiDB-lite"/>
    </source>
</evidence>
<protein>
    <submittedName>
        <fullName evidence="19">Exopolysaccharide biosynthesis-like tyrosine-protein kinase</fullName>
    </submittedName>
</protein>
<keyword evidence="7" id="KW-0547">Nucleotide-binding</keyword>
<evidence type="ECO:0000256" key="10">
    <source>
        <dbReference type="ARBA" id="ARBA00022989"/>
    </source>
</evidence>
<organism evidence="19 20">
    <name type="scientific">Caballeronia choica</name>
    <dbReference type="NCBI Taxonomy" id="326476"/>
    <lineage>
        <taxon>Bacteria</taxon>
        <taxon>Pseudomonadati</taxon>
        <taxon>Pseudomonadota</taxon>
        <taxon>Betaproteobacteria</taxon>
        <taxon>Burkholderiales</taxon>
        <taxon>Burkholderiaceae</taxon>
        <taxon>Caballeronia</taxon>
    </lineage>
</organism>
<keyword evidence="3" id="KW-1003">Cell membrane</keyword>
<evidence type="ECO:0000256" key="8">
    <source>
        <dbReference type="ARBA" id="ARBA00022777"/>
    </source>
</evidence>
<feature type="domain" description="AAA" evidence="17">
    <location>
        <begin position="598"/>
        <end position="715"/>
    </location>
</feature>